<evidence type="ECO:0000313" key="3">
    <source>
        <dbReference type="Proteomes" id="UP000231550"/>
    </source>
</evidence>
<dbReference type="Proteomes" id="UP000231550">
    <property type="component" value="Unassembled WGS sequence"/>
</dbReference>
<sequence>MLYLPYTIKRYKLNDRTYPLAIFMVSHFTKFGKFKGSYLLSPAQGKGGARATIQNVSAPPSAEQIKLSREGESVGQKSESLIVVGDAGL</sequence>
<feature type="region of interest" description="Disordered" evidence="1">
    <location>
        <begin position="51"/>
        <end position="77"/>
    </location>
</feature>
<comment type="caution">
    <text evidence="2">The sequence shown here is derived from an EMBL/GenBank/DDBJ whole genome shotgun (WGS) entry which is preliminary data.</text>
</comment>
<name>A0A2H0KQ97_9BACT</name>
<evidence type="ECO:0000313" key="2">
    <source>
        <dbReference type="EMBL" id="PIQ74316.1"/>
    </source>
</evidence>
<gene>
    <name evidence="2" type="ORF">COV85_02765</name>
</gene>
<proteinExistence type="predicted"/>
<dbReference type="EMBL" id="PCVN01000071">
    <property type="protein sequence ID" value="PIQ74316.1"/>
    <property type="molecule type" value="Genomic_DNA"/>
</dbReference>
<feature type="non-terminal residue" evidence="2">
    <location>
        <position position="89"/>
    </location>
</feature>
<reference evidence="2 3" key="1">
    <citation type="submission" date="2017-09" db="EMBL/GenBank/DDBJ databases">
        <title>Depth-based differentiation of microbial function through sediment-hosted aquifers and enrichment of novel symbionts in the deep terrestrial subsurface.</title>
        <authorList>
            <person name="Probst A.J."/>
            <person name="Ladd B."/>
            <person name="Jarett J.K."/>
            <person name="Geller-Mcgrath D.E."/>
            <person name="Sieber C.M."/>
            <person name="Emerson J.B."/>
            <person name="Anantharaman K."/>
            <person name="Thomas B.C."/>
            <person name="Malmstrom R."/>
            <person name="Stieglmeier M."/>
            <person name="Klingl A."/>
            <person name="Woyke T."/>
            <person name="Ryan C.M."/>
            <person name="Banfield J.F."/>
        </authorList>
    </citation>
    <scope>NUCLEOTIDE SEQUENCE [LARGE SCALE GENOMIC DNA]</scope>
    <source>
        <strain evidence="2">CG11_big_fil_rev_8_21_14_0_20_44_10</strain>
    </source>
</reference>
<organism evidence="2 3">
    <name type="scientific">Candidatus Portnoybacteria bacterium CG11_big_fil_rev_8_21_14_0_20_44_10</name>
    <dbReference type="NCBI Taxonomy" id="1974818"/>
    <lineage>
        <taxon>Bacteria</taxon>
        <taxon>Candidatus Portnoyibacteriota</taxon>
    </lineage>
</organism>
<protein>
    <submittedName>
        <fullName evidence="2">Uncharacterized protein</fullName>
    </submittedName>
</protein>
<evidence type="ECO:0000256" key="1">
    <source>
        <dbReference type="SAM" id="MobiDB-lite"/>
    </source>
</evidence>
<dbReference type="AlphaFoldDB" id="A0A2H0KQ97"/>
<accession>A0A2H0KQ97</accession>